<dbReference type="InterPro" id="IPR016181">
    <property type="entry name" value="Acyl_CoA_acyltransferase"/>
</dbReference>
<dbReference type="PANTHER" id="PTHR43877">
    <property type="entry name" value="AMINOALKYLPHOSPHONATE N-ACETYLTRANSFERASE-RELATED-RELATED"/>
    <property type="match status" value="1"/>
</dbReference>
<dbReference type="AlphaFoldDB" id="A0A7W6BY39"/>
<keyword evidence="1 4" id="KW-0808">Transferase</keyword>
<dbReference type="SUPFAM" id="SSF55729">
    <property type="entry name" value="Acyl-CoA N-acyltransferases (Nat)"/>
    <property type="match status" value="1"/>
</dbReference>
<proteinExistence type="predicted"/>
<gene>
    <name evidence="4" type="ORF">GGR05_004385</name>
</gene>
<dbReference type="Gene3D" id="3.40.630.30">
    <property type="match status" value="1"/>
</dbReference>
<reference evidence="4 5" key="1">
    <citation type="submission" date="2020-08" db="EMBL/GenBank/DDBJ databases">
        <title>Genomic Encyclopedia of Type Strains, Phase IV (KMG-IV): sequencing the most valuable type-strain genomes for metagenomic binning, comparative biology and taxonomic classification.</title>
        <authorList>
            <person name="Goeker M."/>
        </authorList>
    </citation>
    <scope>NUCLEOTIDE SEQUENCE [LARGE SCALE GENOMIC DNA]</scope>
    <source>
        <strain evidence="4 5">DSM 25024</strain>
    </source>
</reference>
<organism evidence="4 5">
    <name type="scientific">Aureimonas phyllosphaerae</name>
    <dbReference type="NCBI Taxonomy" id="1166078"/>
    <lineage>
        <taxon>Bacteria</taxon>
        <taxon>Pseudomonadati</taxon>
        <taxon>Pseudomonadota</taxon>
        <taxon>Alphaproteobacteria</taxon>
        <taxon>Hyphomicrobiales</taxon>
        <taxon>Aurantimonadaceae</taxon>
        <taxon>Aureimonas</taxon>
    </lineage>
</organism>
<dbReference type="InterPro" id="IPR050832">
    <property type="entry name" value="Bact_Acetyltransf"/>
</dbReference>
<keyword evidence="2" id="KW-0012">Acyltransferase</keyword>
<protein>
    <submittedName>
        <fullName evidence="4">GNAT superfamily N-acetyltransferase</fullName>
    </submittedName>
</protein>
<dbReference type="PROSITE" id="PS51186">
    <property type="entry name" value="GNAT"/>
    <property type="match status" value="1"/>
</dbReference>
<dbReference type="RefSeq" id="WP_183193327.1">
    <property type="nucleotide sequence ID" value="NZ_JACIDO010000021.1"/>
</dbReference>
<dbReference type="CDD" id="cd04301">
    <property type="entry name" value="NAT_SF"/>
    <property type="match status" value="1"/>
</dbReference>
<dbReference type="InterPro" id="IPR000182">
    <property type="entry name" value="GNAT_dom"/>
</dbReference>
<dbReference type="Pfam" id="PF13508">
    <property type="entry name" value="Acetyltransf_7"/>
    <property type="match status" value="1"/>
</dbReference>
<dbReference type="GO" id="GO:0016747">
    <property type="term" value="F:acyltransferase activity, transferring groups other than amino-acyl groups"/>
    <property type="evidence" value="ECO:0007669"/>
    <property type="project" value="InterPro"/>
</dbReference>
<evidence type="ECO:0000256" key="2">
    <source>
        <dbReference type="ARBA" id="ARBA00023315"/>
    </source>
</evidence>
<dbReference type="Proteomes" id="UP000531216">
    <property type="component" value="Unassembled WGS sequence"/>
</dbReference>
<evidence type="ECO:0000259" key="3">
    <source>
        <dbReference type="PROSITE" id="PS51186"/>
    </source>
</evidence>
<keyword evidence="5" id="KW-1185">Reference proteome</keyword>
<comment type="caution">
    <text evidence="4">The sequence shown here is derived from an EMBL/GenBank/DDBJ whole genome shotgun (WGS) entry which is preliminary data.</text>
</comment>
<dbReference type="PANTHER" id="PTHR43877:SF2">
    <property type="entry name" value="AMINOALKYLPHOSPHONATE N-ACETYLTRANSFERASE-RELATED"/>
    <property type="match status" value="1"/>
</dbReference>
<sequence>MSLSHIRSATRSDIPAILEIVADAYGPYVERLGRKPAPMMDDYGQLVESDCVWIVETGGSIGGLIVLWQEADHVLVSNLAVARAHQGQGLGRRLLDYAEAIARQGNLDQLRLYTNELMHENLAIYTKLGWEEYDRAEQDGFRRVFMRKRIDPRPAGTPTE</sequence>
<evidence type="ECO:0000313" key="4">
    <source>
        <dbReference type="EMBL" id="MBB3938214.1"/>
    </source>
</evidence>
<evidence type="ECO:0000256" key="1">
    <source>
        <dbReference type="ARBA" id="ARBA00022679"/>
    </source>
</evidence>
<dbReference type="EMBL" id="JACIDO010000021">
    <property type="protein sequence ID" value="MBB3938214.1"/>
    <property type="molecule type" value="Genomic_DNA"/>
</dbReference>
<feature type="domain" description="N-acetyltransferase" evidence="3">
    <location>
        <begin position="4"/>
        <end position="151"/>
    </location>
</feature>
<accession>A0A7W6BY39</accession>
<name>A0A7W6BY39_9HYPH</name>
<evidence type="ECO:0000313" key="5">
    <source>
        <dbReference type="Proteomes" id="UP000531216"/>
    </source>
</evidence>